<evidence type="ECO:0000256" key="2">
    <source>
        <dbReference type="ARBA" id="ARBA00022448"/>
    </source>
</evidence>
<dbReference type="Gene3D" id="3.40.50.300">
    <property type="entry name" value="P-loop containing nucleotide triphosphate hydrolases"/>
    <property type="match status" value="2"/>
</dbReference>
<dbReference type="InterPro" id="IPR003593">
    <property type="entry name" value="AAA+_ATPase"/>
</dbReference>
<evidence type="ECO:0000256" key="3">
    <source>
        <dbReference type="ARBA" id="ARBA00022741"/>
    </source>
</evidence>
<dbReference type="PANTHER" id="PTHR43776:SF7">
    <property type="entry name" value="D,D-DIPEPTIDE TRANSPORT ATP-BINDING PROTEIN DDPF-RELATED"/>
    <property type="match status" value="1"/>
</dbReference>
<dbReference type="Proteomes" id="UP000831304">
    <property type="component" value="Chromosome"/>
</dbReference>
<comment type="similarity">
    <text evidence="1">Belongs to the ABC transporter superfamily.</text>
</comment>
<dbReference type="CDD" id="cd03257">
    <property type="entry name" value="ABC_NikE_OppD_transporters"/>
    <property type="match status" value="2"/>
</dbReference>
<feature type="domain" description="ABC transporter" evidence="5">
    <location>
        <begin position="8"/>
        <end position="255"/>
    </location>
</feature>
<dbReference type="PANTHER" id="PTHR43776">
    <property type="entry name" value="TRANSPORT ATP-BINDING PROTEIN"/>
    <property type="match status" value="1"/>
</dbReference>
<dbReference type="SUPFAM" id="SSF52540">
    <property type="entry name" value="P-loop containing nucleoside triphosphate hydrolases"/>
    <property type="match status" value="2"/>
</dbReference>
<name>A0ABY4B0M4_9MICO</name>
<dbReference type="GO" id="GO:0005524">
    <property type="term" value="F:ATP binding"/>
    <property type="evidence" value="ECO:0007669"/>
    <property type="project" value="UniProtKB-KW"/>
</dbReference>
<dbReference type="EMBL" id="CP094533">
    <property type="protein sequence ID" value="UOE27561.1"/>
    <property type="molecule type" value="Genomic_DNA"/>
</dbReference>
<dbReference type="Pfam" id="PF00005">
    <property type="entry name" value="ABC_tran"/>
    <property type="match status" value="2"/>
</dbReference>
<sequence length="560" mass="60665">MTHPILEISGLDVFAPGADGPRQLVFDSTLSVGRGEAVGLVGESGSGKTLTVRAVAGLLPDGFTTRGAIRVDGQELAGLGRRAVRELRARRIGMVFQTPRAHLNPLRTIGDFLTEALVHVAGASPADAGRRARALLDEVGITDPDRRMRQHPGELSGGLLQRVMIAAALAMDPEILLADEITTALDVTTQEEVMAVLAELRERRELSLLFITHDLALAGAVCDRVNVMQHGRIVETLPAATMRRDATQAYTRTLMAAALDEAPPIVAEAGTAAPPILRLEGIRKSYRLRDARGRADTLVAVDDVSMELARGGSLGIVGESGSGKTTAARILLGLETADAGRIEVAGEDWSRPARGGRGRRHRAKLAQMVFQDPYQSLDRRQTVEQCLREAIRVHRPRAERAALDARIAELMGHVRLDPALLGQRPRSLSGGQRQRVAIARALAADPELLVLDEAVSALDVTTQVEILTLLDTIRRETGLALLMITHDLTVIRRLCDQVVVMRQGRIEEHGTAEAILDAPQADYTRLLLDSIPREGWTPRRRRLGRTGSLATVTRSTVIPD</sequence>
<feature type="domain" description="ABC transporter" evidence="5">
    <location>
        <begin position="277"/>
        <end position="528"/>
    </location>
</feature>
<protein>
    <submittedName>
        <fullName evidence="6">ABC transporter ATP-binding protein</fullName>
    </submittedName>
</protein>
<dbReference type="SMART" id="SM00382">
    <property type="entry name" value="AAA"/>
    <property type="match status" value="2"/>
</dbReference>
<dbReference type="InterPro" id="IPR050319">
    <property type="entry name" value="ABC_transp_ATP-bind"/>
</dbReference>
<dbReference type="InterPro" id="IPR003439">
    <property type="entry name" value="ABC_transporter-like_ATP-bd"/>
</dbReference>
<dbReference type="PROSITE" id="PS00211">
    <property type="entry name" value="ABC_TRANSPORTER_1"/>
    <property type="match status" value="1"/>
</dbReference>
<dbReference type="Pfam" id="PF08352">
    <property type="entry name" value="oligo_HPY"/>
    <property type="match status" value="1"/>
</dbReference>
<dbReference type="PROSITE" id="PS50893">
    <property type="entry name" value="ABC_TRANSPORTER_2"/>
    <property type="match status" value="2"/>
</dbReference>
<dbReference type="RefSeq" id="WP_243570391.1">
    <property type="nucleotide sequence ID" value="NZ_BAAARD010000001.1"/>
</dbReference>
<keyword evidence="4 6" id="KW-0067">ATP-binding</keyword>
<gene>
    <name evidence="6" type="ORF">MTP13_07225</name>
</gene>
<evidence type="ECO:0000256" key="1">
    <source>
        <dbReference type="ARBA" id="ARBA00005417"/>
    </source>
</evidence>
<evidence type="ECO:0000313" key="7">
    <source>
        <dbReference type="Proteomes" id="UP000831304"/>
    </source>
</evidence>
<accession>A0ABY4B0M4</accession>
<dbReference type="InterPro" id="IPR017871">
    <property type="entry name" value="ABC_transporter-like_CS"/>
</dbReference>
<keyword evidence="3" id="KW-0547">Nucleotide-binding</keyword>
<dbReference type="InterPro" id="IPR027417">
    <property type="entry name" value="P-loop_NTPase"/>
</dbReference>
<evidence type="ECO:0000256" key="4">
    <source>
        <dbReference type="ARBA" id="ARBA00022840"/>
    </source>
</evidence>
<keyword evidence="2" id="KW-0813">Transport</keyword>
<keyword evidence="7" id="KW-1185">Reference proteome</keyword>
<evidence type="ECO:0000313" key="6">
    <source>
        <dbReference type="EMBL" id="UOE27561.1"/>
    </source>
</evidence>
<organism evidence="6 7">
    <name type="scientific">Agromyces soli</name>
    <dbReference type="NCBI Taxonomy" id="659012"/>
    <lineage>
        <taxon>Bacteria</taxon>
        <taxon>Bacillati</taxon>
        <taxon>Actinomycetota</taxon>
        <taxon>Actinomycetes</taxon>
        <taxon>Micrococcales</taxon>
        <taxon>Microbacteriaceae</taxon>
        <taxon>Agromyces</taxon>
    </lineage>
</organism>
<proteinExistence type="inferred from homology"/>
<dbReference type="NCBIfam" id="NF007739">
    <property type="entry name" value="PRK10419.1"/>
    <property type="match status" value="2"/>
</dbReference>
<evidence type="ECO:0000259" key="5">
    <source>
        <dbReference type="PROSITE" id="PS50893"/>
    </source>
</evidence>
<dbReference type="InterPro" id="IPR013563">
    <property type="entry name" value="Oligopep_ABC_C"/>
</dbReference>
<reference evidence="6 7" key="1">
    <citation type="submission" date="2022-03" db="EMBL/GenBank/DDBJ databases">
        <title>Agromyces sp. isolated from the gut of P. brevitarsis seulensis larvae.</title>
        <authorList>
            <person name="Won M."/>
            <person name="Kwon S.-W."/>
        </authorList>
    </citation>
    <scope>NUCLEOTIDE SEQUENCE [LARGE SCALE GENOMIC DNA]</scope>
    <source>
        <strain evidence="6 7">KACC 16215</strain>
    </source>
</reference>